<dbReference type="AlphaFoldDB" id="A0A6C0JVQ8"/>
<dbReference type="EMBL" id="MN740737">
    <property type="protein sequence ID" value="QHU09473.1"/>
    <property type="molecule type" value="Genomic_DNA"/>
</dbReference>
<feature type="region of interest" description="Disordered" evidence="1">
    <location>
        <begin position="40"/>
        <end position="103"/>
    </location>
</feature>
<name>A0A6C0JVQ8_9ZZZZ</name>
<reference evidence="2" key="1">
    <citation type="journal article" date="2020" name="Nature">
        <title>Giant virus diversity and host interactions through global metagenomics.</title>
        <authorList>
            <person name="Schulz F."/>
            <person name="Roux S."/>
            <person name="Paez-Espino D."/>
            <person name="Jungbluth S."/>
            <person name="Walsh D.A."/>
            <person name="Denef V.J."/>
            <person name="McMahon K.D."/>
            <person name="Konstantinidis K.T."/>
            <person name="Eloe-Fadrosh E.A."/>
            <person name="Kyrpides N.C."/>
            <person name="Woyke T."/>
        </authorList>
    </citation>
    <scope>NUCLEOTIDE SEQUENCE</scope>
    <source>
        <strain evidence="2">GVMAG-S-1101164-105</strain>
    </source>
</reference>
<evidence type="ECO:0000256" key="1">
    <source>
        <dbReference type="SAM" id="MobiDB-lite"/>
    </source>
</evidence>
<organism evidence="2">
    <name type="scientific">viral metagenome</name>
    <dbReference type="NCBI Taxonomy" id="1070528"/>
    <lineage>
        <taxon>unclassified sequences</taxon>
        <taxon>metagenomes</taxon>
        <taxon>organismal metagenomes</taxon>
    </lineage>
</organism>
<evidence type="ECO:0000313" key="2">
    <source>
        <dbReference type="EMBL" id="QHU09473.1"/>
    </source>
</evidence>
<accession>A0A6C0JVQ8</accession>
<proteinExistence type="predicted"/>
<feature type="compositionally biased region" description="Low complexity" evidence="1">
    <location>
        <begin position="41"/>
        <end position="52"/>
    </location>
</feature>
<sequence length="103" mass="9874">MSSVINGSGLNYQGFNPVGRELRALRQELNDLKKLVDDLRGGVSSAPGSVGPAGPPGPAGPVGPAGPPGVAGATGPAGPPGPLSYIAIPAGSMPVPTAPEATA</sequence>
<protein>
    <submittedName>
        <fullName evidence="2">Uncharacterized protein</fullName>
    </submittedName>
</protein>
<feature type="compositionally biased region" description="Pro residues" evidence="1">
    <location>
        <begin position="53"/>
        <end position="67"/>
    </location>
</feature>